<evidence type="ECO:0000313" key="2">
    <source>
        <dbReference type="Proteomes" id="UP000438429"/>
    </source>
</evidence>
<dbReference type="SUPFAM" id="SSF82671">
    <property type="entry name" value="SEA domain"/>
    <property type="match status" value="1"/>
</dbReference>
<proteinExistence type="predicted"/>
<dbReference type="AlphaFoldDB" id="A0A6A4S1L9"/>
<organism evidence="1 2">
    <name type="scientific">Scophthalmus maximus</name>
    <name type="common">Turbot</name>
    <name type="synonym">Psetta maxima</name>
    <dbReference type="NCBI Taxonomy" id="52904"/>
    <lineage>
        <taxon>Eukaryota</taxon>
        <taxon>Metazoa</taxon>
        <taxon>Chordata</taxon>
        <taxon>Craniata</taxon>
        <taxon>Vertebrata</taxon>
        <taxon>Euteleostomi</taxon>
        <taxon>Actinopterygii</taxon>
        <taxon>Neopterygii</taxon>
        <taxon>Teleostei</taxon>
        <taxon>Neoteleostei</taxon>
        <taxon>Acanthomorphata</taxon>
        <taxon>Carangaria</taxon>
        <taxon>Pleuronectiformes</taxon>
        <taxon>Pleuronectoidei</taxon>
        <taxon>Scophthalmidae</taxon>
        <taxon>Scophthalmus</taxon>
    </lineage>
</organism>
<comment type="caution">
    <text evidence="1">The sequence shown here is derived from an EMBL/GenBank/DDBJ whole genome shotgun (WGS) entry which is preliminary data.</text>
</comment>
<protein>
    <recommendedName>
        <fullName evidence="3">SEA domain-containing protein</fullName>
    </recommendedName>
</protein>
<dbReference type="Proteomes" id="UP000438429">
    <property type="component" value="Unassembled WGS sequence"/>
</dbReference>
<dbReference type="EMBL" id="VEVO01000019">
    <property type="protein sequence ID" value="KAF0026155.1"/>
    <property type="molecule type" value="Genomic_DNA"/>
</dbReference>
<gene>
    <name evidence="1" type="ORF">F2P81_020892</name>
</gene>
<evidence type="ECO:0008006" key="3">
    <source>
        <dbReference type="Google" id="ProtNLM"/>
    </source>
</evidence>
<sequence>MPNCYVKHYGSCAPPPDSNSWIDSPLEPRYQNEFQSSFKSLDVVEFRSGSVYNTLCLTFQGSSVPSRTQIVNVLLNAASSVTNFDIEGSSITVDSICKKY</sequence>
<reference evidence="1 2" key="1">
    <citation type="submission" date="2019-06" db="EMBL/GenBank/DDBJ databases">
        <title>Draft genomes of female and male turbot (Scophthalmus maximus).</title>
        <authorList>
            <person name="Xu H."/>
            <person name="Xu X.-W."/>
            <person name="Shao C."/>
            <person name="Chen S."/>
        </authorList>
    </citation>
    <scope>NUCLEOTIDE SEQUENCE [LARGE SCALE GENOMIC DNA]</scope>
    <source>
        <strain evidence="1">Ysfricsl-2016a</strain>
        <tissue evidence="1">Blood</tissue>
    </source>
</reference>
<evidence type="ECO:0000313" key="1">
    <source>
        <dbReference type="EMBL" id="KAF0026155.1"/>
    </source>
</evidence>
<dbReference type="InterPro" id="IPR036364">
    <property type="entry name" value="SEA_dom_sf"/>
</dbReference>
<name>A0A6A4S1L9_SCOMX</name>
<accession>A0A6A4S1L9</accession>